<evidence type="ECO:0000256" key="1">
    <source>
        <dbReference type="SAM" id="MobiDB-lite"/>
    </source>
</evidence>
<feature type="transmembrane region" description="Helical" evidence="2">
    <location>
        <begin position="61"/>
        <end position="80"/>
    </location>
</feature>
<feature type="compositionally biased region" description="Basic and acidic residues" evidence="1">
    <location>
        <begin position="508"/>
        <end position="524"/>
    </location>
</feature>
<feature type="transmembrane region" description="Helical" evidence="2">
    <location>
        <begin position="12"/>
        <end position="30"/>
    </location>
</feature>
<sequence length="672" mass="69317">MWGGRREGGWPPTALVLTALVLSALVLSALDLSALDLSALVLSALVLSALVLSALDLSALVLSALVLSALVLSALVLSALDLSALVLSALVLSALVSSALVLTALVLSALVLTALVLSALVLSALVSSALVLSALVSSALVLSALVSSALVSSALVLTALVLSALDLSALDLSALVSSALVLSALVLSALVLSALVLSALVLSALVLSALVSSALVLSALVSSALVLSALVSSALVLSALVSSALVLSALVFSALVSSGLDLSALVSSALVLSALVFSALVSSALVLSALVLSALVLSALALGALVLSSLFLSALVLGALALSSLVLGALNGVVRQGRAAFCSFLCNVSPRVGTSPLFLCQRTQSVQKSRLPTRLLFSKASGDSSLCSGSTRGVEEAGFIKAENAVVQSALLGFQKHLDVYSSGLRLMIDESSRDASRKVGFVTAKAQVQEQLLRYWLKVDEEEEEDERHPYRRNPLTVLLLGLAYEDAAGETSHVIWTRKQPGLVELTHDPSRGRNTKKEGRRNGGKRLLHVRLVGSRYILSRIPAQDDALKVQNRSLFTFYTEGQIIVTAGVTLRSFPTVSFLTVSPDELGKVHLAPVEPGGAQIGPLGPNSFRRHGGEAAAHVRRTMCTANTATNAQRRTETLRALTRGTGPARRTPGSTSTEGGGGDQ</sequence>
<dbReference type="AlphaFoldDB" id="A0A4Z2H7Y3"/>
<keyword evidence="2" id="KW-1133">Transmembrane helix</keyword>
<feature type="transmembrane region" description="Helical" evidence="2">
    <location>
        <begin position="139"/>
        <end position="162"/>
    </location>
</feature>
<protein>
    <submittedName>
        <fullName evidence="3">Mucin-19</fullName>
    </submittedName>
</protein>
<name>A0A4Z2H7Y3_9TELE</name>
<organism evidence="3 4">
    <name type="scientific">Liparis tanakae</name>
    <name type="common">Tanaka's snailfish</name>
    <dbReference type="NCBI Taxonomy" id="230148"/>
    <lineage>
        <taxon>Eukaryota</taxon>
        <taxon>Metazoa</taxon>
        <taxon>Chordata</taxon>
        <taxon>Craniata</taxon>
        <taxon>Vertebrata</taxon>
        <taxon>Euteleostomi</taxon>
        <taxon>Actinopterygii</taxon>
        <taxon>Neopterygii</taxon>
        <taxon>Teleostei</taxon>
        <taxon>Neoteleostei</taxon>
        <taxon>Acanthomorphata</taxon>
        <taxon>Eupercaria</taxon>
        <taxon>Perciformes</taxon>
        <taxon>Cottioidei</taxon>
        <taxon>Cottales</taxon>
        <taxon>Liparidae</taxon>
        <taxon>Liparis</taxon>
    </lineage>
</organism>
<feature type="transmembrane region" description="Helical" evidence="2">
    <location>
        <begin position="112"/>
        <end position="132"/>
    </location>
</feature>
<gene>
    <name evidence="3" type="primary">MUC19_2</name>
    <name evidence="3" type="ORF">EYF80_028641</name>
</gene>
<keyword evidence="2" id="KW-0472">Membrane</keyword>
<feature type="transmembrane region" description="Helical" evidence="2">
    <location>
        <begin position="174"/>
        <end position="197"/>
    </location>
</feature>
<feature type="transmembrane region" description="Helical" evidence="2">
    <location>
        <begin position="204"/>
        <end position="227"/>
    </location>
</feature>
<evidence type="ECO:0000313" key="3">
    <source>
        <dbReference type="EMBL" id="TNN61133.1"/>
    </source>
</evidence>
<evidence type="ECO:0000313" key="4">
    <source>
        <dbReference type="Proteomes" id="UP000314294"/>
    </source>
</evidence>
<accession>A0A4Z2H7Y3</accession>
<feature type="region of interest" description="Disordered" evidence="1">
    <location>
        <begin position="634"/>
        <end position="672"/>
    </location>
</feature>
<feature type="transmembrane region" description="Helical" evidence="2">
    <location>
        <begin position="233"/>
        <end position="255"/>
    </location>
</feature>
<feature type="transmembrane region" description="Helical" evidence="2">
    <location>
        <begin position="262"/>
        <end position="281"/>
    </location>
</feature>
<dbReference type="PANTHER" id="PTHR47202">
    <property type="entry name" value="HISTIDINE-RICH GLYCOPROTEIN"/>
    <property type="match status" value="1"/>
</dbReference>
<comment type="caution">
    <text evidence="3">The sequence shown here is derived from an EMBL/GenBank/DDBJ whole genome shotgun (WGS) entry which is preliminary data.</text>
</comment>
<feature type="transmembrane region" description="Helical" evidence="2">
    <location>
        <begin position="314"/>
        <end position="334"/>
    </location>
</feature>
<evidence type="ECO:0000256" key="2">
    <source>
        <dbReference type="SAM" id="Phobius"/>
    </source>
</evidence>
<feature type="transmembrane region" description="Helical" evidence="2">
    <location>
        <begin position="287"/>
        <end position="307"/>
    </location>
</feature>
<dbReference type="Proteomes" id="UP000314294">
    <property type="component" value="Unassembled WGS sequence"/>
</dbReference>
<keyword evidence="2" id="KW-0812">Transmembrane</keyword>
<proteinExistence type="predicted"/>
<feature type="region of interest" description="Disordered" evidence="1">
    <location>
        <begin position="507"/>
        <end position="527"/>
    </location>
</feature>
<dbReference type="EMBL" id="SRLO01000321">
    <property type="protein sequence ID" value="TNN61133.1"/>
    <property type="molecule type" value="Genomic_DNA"/>
</dbReference>
<keyword evidence="4" id="KW-1185">Reference proteome</keyword>
<reference evidence="3 4" key="1">
    <citation type="submission" date="2019-03" db="EMBL/GenBank/DDBJ databases">
        <title>First draft genome of Liparis tanakae, snailfish: a comprehensive survey of snailfish specific genes.</title>
        <authorList>
            <person name="Kim W."/>
            <person name="Song I."/>
            <person name="Jeong J.-H."/>
            <person name="Kim D."/>
            <person name="Kim S."/>
            <person name="Ryu S."/>
            <person name="Song J.Y."/>
            <person name="Lee S.K."/>
        </authorList>
    </citation>
    <scope>NUCLEOTIDE SEQUENCE [LARGE SCALE GENOMIC DNA]</scope>
    <source>
        <tissue evidence="3">Muscle</tissue>
    </source>
</reference>
<feature type="transmembrane region" description="Helical" evidence="2">
    <location>
        <begin position="85"/>
        <end position="106"/>
    </location>
</feature>
<dbReference type="PANTHER" id="PTHR47202:SF2">
    <property type="entry name" value="G-PROTEIN COUPLED RECEPTORS FAMILY 1 PROFILE DOMAIN-CONTAINING PROTEIN"/>
    <property type="match status" value="1"/>
</dbReference>